<name>A0A379IU13_ECTME</name>
<dbReference type="PROSITE" id="PS50104">
    <property type="entry name" value="TIR"/>
    <property type="match status" value="1"/>
</dbReference>
<reference evidence="2 3" key="1">
    <citation type="submission" date="2018-06" db="EMBL/GenBank/DDBJ databases">
        <authorList>
            <consortium name="Pathogen Informatics"/>
            <person name="Doyle S."/>
        </authorList>
    </citation>
    <scope>NUCLEOTIDE SEQUENCE [LARGE SCALE GENOMIC DNA]</scope>
    <source>
        <strain evidence="2 3">NCTC10899</strain>
    </source>
</reference>
<dbReference type="SUPFAM" id="SSF52200">
    <property type="entry name" value="Toll/Interleukin receptor TIR domain"/>
    <property type="match status" value="1"/>
</dbReference>
<sequence>MKYDLFLSHASEDKNSLVRSLSSLLKAFGVKVWYDEFSLKIGDSLSRSIDKGLSESDYGLIVLSKHFIKKDWTDYELRGLLAKELGKGKVVLPVWHEISRDDVLAFSPPLADKLALTTDGLKEIQIAVKIIEVVRPDLFEKIMRRAAFLKSHASAELKDVEVEKIKFGPPKHDELPFALISRVRLIRASLLEVYPHSMKYWIDGFRGDAHPSREIRIWEHISSCYLEFSYMHNLTYEQKCAVFKIFQLISCCVEMDRLDKDFALLPAGSKEKMSNLWRHPVPMYDIKDEGFPLDYEVAQGEVIKFRSGDVESFPYDIPDELVYEMLGQKPADEDA</sequence>
<dbReference type="Pfam" id="PF13676">
    <property type="entry name" value="TIR_2"/>
    <property type="match status" value="1"/>
</dbReference>
<dbReference type="InterPro" id="IPR000157">
    <property type="entry name" value="TIR_dom"/>
</dbReference>
<evidence type="ECO:0000313" key="2">
    <source>
        <dbReference type="EMBL" id="SUD39735.1"/>
    </source>
</evidence>
<dbReference type="InterPro" id="IPR035897">
    <property type="entry name" value="Toll_tir_struct_dom_sf"/>
</dbReference>
<organism evidence="2 3">
    <name type="scientific">Ectopseudomonas mendocina</name>
    <name type="common">Pseudomonas mendocina</name>
    <dbReference type="NCBI Taxonomy" id="300"/>
    <lineage>
        <taxon>Bacteria</taxon>
        <taxon>Pseudomonadati</taxon>
        <taxon>Pseudomonadota</taxon>
        <taxon>Gammaproteobacteria</taxon>
        <taxon>Pseudomonadales</taxon>
        <taxon>Pseudomonadaceae</taxon>
        <taxon>Ectopseudomonas</taxon>
    </lineage>
</organism>
<dbReference type="Gene3D" id="3.40.50.10140">
    <property type="entry name" value="Toll/interleukin-1 receptor homology (TIR) domain"/>
    <property type="match status" value="1"/>
</dbReference>
<protein>
    <submittedName>
        <fullName evidence="2">Uncharacterized protein containing a TIR (Toll-Interleukin 1-resistance) domain</fullName>
    </submittedName>
</protein>
<proteinExistence type="predicted"/>
<dbReference type="SMART" id="SM00255">
    <property type="entry name" value="TIR"/>
    <property type="match status" value="1"/>
</dbReference>
<gene>
    <name evidence="2" type="ORF">NCTC10899_02557</name>
</gene>
<accession>A0A379IU13</accession>
<dbReference type="Proteomes" id="UP000254260">
    <property type="component" value="Unassembled WGS sequence"/>
</dbReference>
<dbReference type="GO" id="GO:0007165">
    <property type="term" value="P:signal transduction"/>
    <property type="evidence" value="ECO:0007669"/>
    <property type="project" value="InterPro"/>
</dbReference>
<evidence type="ECO:0000313" key="3">
    <source>
        <dbReference type="Proteomes" id="UP000254260"/>
    </source>
</evidence>
<dbReference type="EMBL" id="UGUU01000001">
    <property type="protein sequence ID" value="SUD39735.1"/>
    <property type="molecule type" value="Genomic_DNA"/>
</dbReference>
<dbReference type="RefSeq" id="WP_258867415.1">
    <property type="nucleotide sequence ID" value="NZ_UGUU01000001.1"/>
</dbReference>
<dbReference type="AlphaFoldDB" id="A0A379IU13"/>
<evidence type="ECO:0000259" key="1">
    <source>
        <dbReference type="PROSITE" id="PS50104"/>
    </source>
</evidence>
<feature type="domain" description="TIR" evidence="1">
    <location>
        <begin position="1"/>
        <end position="142"/>
    </location>
</feature>